<reference evidence="1" key="2">
    <citation type="journal article" date="2015" name="Data Brief">
        <title>Shoot transcriptome of the giant reed, Arundo donax.</title>
        <authorList>
            <person name="Barrero R.A."/>
            <person name="Guerrero F.D."/>
            <person name="Moolhuijzen P."/>
            <person name="Goolsby J.A."/>
            <person name="Tidwell J."/>
            <person name="Bellgard S.E."/>
            <person name="Bellgard M.I."/>
        </authorList>
    </citation>
    <scope>NUCLEOTIDE SEQUENCE</scope>
    <source>
        <tissue evidence="1">Shoot tissue taken approximately 20 cm above the soil surface</tissue>
    </source>
</reference>
<dbReference type="EMBL" id="GBRH01276732">
    <property type="protein sequence ID" value="JAD21163.1"/>
    <property type="molecule type" value="Transcribed_RNA"/>
</dbReference>
<sequence>MSCLLLSLNIYFPSLWVFL</sequence>
<protein>
    <submittedName>
        <fullName evidence="1">Uncharacterized protein</fullName>
    </submittedName>
</protein>
<name>A0A0A8Y7M5_ARUDO</name>
<organism evidence="1">
    <name type="scientific">Arundo donax</name>
    <name type="common">Giant reed</name>
    <name type="synonym">Donax arundinaceus</name>
    <dbReference type="NCBI Taxonomy" id="35708"/>
    <lineage>
        <taxon>Eukaryota</taxon>
        <taxon>Viridiplantae</taxon>
        <taxon>Streptophyta</taxon>
        <taxon>Embryophyta</taxon>
        <taxon>Tracheophyta</taxon>
        <taxon>Spermatophyta</taxon>
        <taxon>Magnoliopsida</taxon>
        <taxon>Liliopsida</taxon>
        <taxon>Poales</taxon>
        <taxon>Poaceae</taxon>
        <taxon>PACMAD clade</taxon>
        <taxon>Arundinoideae</taxon>
        <taxon>Arundineae</taxon>
        <taxon>Arundo</taxon>
    </lineage>
</organism>
<evidence type="ECO:0000313" key="1">
    <source>
        <dbReference type="EMBL" id="JAD21163.1"/>
    </source>
</evidence>
<dbReference type="AlphaFoldDB" id="A0A0A8Y7M5"/>
<proteinExistence type="predicted"/>
<accession>A0A0A8Y7M5</accession>
<reference evidence="1" key="1">
    <citation type="submission" date="2014-09" db="EMBL/GenBank/DDBJ databases">
        <authorList>
            <person name="Magalhaes I.L.F."/>
            <person name="Oliveira U."/>
            <person name="Santos F.R."/>
            <person name="Vidigal T.H.D.A."/>
            <person name="Brescovit A.D."/>
            <person name="Santos A.J."/>
        </authorList>
    </citation>
    <scope>NUCLEOTIDE SEQUENCE</scope>
    <source>
        <tissue evidence="1">Shoot tissue taken approximately 20 cm above the soil surface</tissue>
    </source>
</reference>